<comment type="caution">
    <text evidence="3">The sequence shown here is derived from an EMBL/GenBank/DDBJ whole genome shotgun (WGS) entry which is preliminary data.</text>
</comment>
<evidence type="ECO:0000256" key="2">
    <source>
        <dbReference type="SAM" id="Phobius"/>
    </source>
</evidence>
<gene>
    <name evidence="3" type="ORF">NG799_26725</name>
</gene>
<keyword evidence="2" id="KW-0812">Transmembrane</keyword>
<feature type="compositionally biased region" description="Polar residues" evidence="1">
    <location>
        <begin position="17"/>
        <end position="33"/>
    </location>
</feature>
<feature type="compositionally biased region" description="Polar residues" evidence="1">
    <location>
        <begin position="48"/>
        <end position="62"/>
    </location>
</feature>
<evidence type="ECO:0000313" key="4">
    <source>
        <dbReference type="Proteomes" id="UP001525890"/>
    </source>
</evidence>
<feature type="region of interest" description="Disordered" evidence="1">
    <location>
        <begin position="188"/>
        <end position="211"/>
    </location>
</feature>
<dbReference type="Proteomes" id="UP001525890">
    <property type="component" value="Unassembled WGS sequence"/>
</dbReference>
<evidence type="ECO:0000313" key="3">
    <source>
        <dbReference type="EMBL" id="MCT7969914.1"/>
    </source>
</evidence>
<name>A0ABT2MYS5_9CYAN</name>
<feature type="transmembrane region" description="Helical" evidence="2">
    <location>
        <begin position="107"/>
        <end position="129"/>
    </location>
</feature>
<dbReference type="RefSeq" id="WP_368009354.1">
    <property type="nucleotide sequence ID" value="NZ_JAMXFF010000064.1"/>
</dbReference>
<keyword evidence="4" id="KW-1185">Reference proteome</keyword>
<feature type="region of interest" description="Disordered" evidence="1">
    <location>
        <begin position="1"/>
        <end position="88"/>
    </location>
</feature>
<sequence length="211" mass="23419">MTVAFRPSNAPRKIRSRPTSAGTSSNKVTSIATRQRKAKENLAIASPTPAQVTPLRSAQSSPRVREGLTPNPKTSESRKNKVTRNQSTSNPWAIPFWLRSLVKAQTVSSFATFLLVSAALFIYGSTVYYQQQWGNSFRELESLRRQERKLTTTNESLKTQFSKQAEEPGSGLVPPNLKQMIFLKPTPVEPPATEEIIGEEPPTSDTRPVGY</sequence>
<evidence type="ECO:0000256" key="1">
    <source>
        <dbReference type="SAM" id="MobiDB-lite"/>
    </source>
</evidence>
<dbReference type="EMBL" id="JAMXFF010000064">
    <property type="protein sequence ID" value="MCT7969914.1"/>
    <property type="molecule type" value="Genomic_DNA"/>
</dbReference>
<keyword evidence="2" id="KW-1133">Transmembrane helix</keyword>
<protein>
    <recommendedName>
        <fullName evidence="5">Cell division protein FtsL</fullName>
    </recommendedName>
</protein>
<keyword evidence="2" id="KW-0472">Membrane</keyword>
<evidence type="ECO:0008006" key="5">
    <source>
        <dbReference type="Google" id="ProtNLM"/>
    </source>
</evidence>
<proteinExistence type="predicted"/>
<organism evidence="3 4">
    <name type="scientific">Laspinema palackyanum D2a</name>
    <dbReference type="NCBI Taxonomy" id="2953684"/>
    <lineage>
        <taxon>Bacteria</taxon>
        <taxon>Bacillati</taxon>
        <taxon>Cyanobacteriota</taxon>
        <taxon>Cyanophyceae</taxon>
        <taxon>Oscillatoriophycideae</taxon>
        <taxon>Oscillatoriales</taxon>
        <taxon>Laspinemataceae</taxon>
        <taxon>Laspinema</taxon>
        <taxon>Laspinema palackyanum</taxon>
    </lineage>
</organism>
<accession>A0ABT2MYS5</accession>
<reference evidence="3 4" key="1">
    <citation type="journal article" date="2022" name="Front. Microbiol.">
        <title>High genomic differentiation and limited gene flow indicate recent cryptic speciation within the genus Laspinema (cyanobacteria).</title>
        <authorList>
            <person name="Stanojkovic A."/>
            <person name="Skoupy S."/>
            <person name="Skaloud P."/>
            <person name="Dvorak P."/>
        </authorList>
    </citation>
    <scope>NUCLEOTIDE SEQUENCE [LARGE SCALE GENOMIC DNA]</scope>
    <source>
        <strain evidence="3 4">D2a</strain>
    </source>
</reference>